<evidence type="ECO:0000256" key="2">
    <source>
        <dbReference type="ARBA" id="ARBA00012707"/>
    </source>
</evidence>
<gene>
    <name evidence="9" type="ORF">CVIRNUC_010299</name>
</gene>
<dbReference type="SUPFAM" id="SSF52540">
    <property type="entry name" value="P-loop containing nucleoside triphosphate hydrolases"/>
    <property type="match status" value="1"/>
</dbReference>
<dbReference type="SUPFAM" id="SSF53659">
    <property type="entry name" value="Isocitrate/Isopropylmalate dehydrogenase-like"/>
    <property type="match status" value="1"/>
</dbReference>
<dbReference type="Gene3D" id="3.40.50.300">
    <property type="entry name" value="P-loop containing nucleotide triphosphate hydrolases"/>
    <property type="match status" value="1"/>
</dbReference>
<evidence type="ECO:0000313" key="9">
    <source>
        <dbReference type="EMBL" id="CAK0787083.1"/>
    </source>
</evidence>
<dbReference type="NCBIfam" id="NF007233">
    <property type="entry name" value="PRK09653.1"/>
    <property type="match status" value="1"/>
</dbReference>
<dbReference type="InterPro" id="IPR050500">
    <property type="entry name" value="Phos_Acetyltrans/Butyryltrans"/>
</dbReference>
<dbReference type="PANTHER" id="PTHR43356:SF3">
    <property type="entry name" value="PHOSPHATE ACETYLTRANSFERASE"/>
    <property type="match status" value="1"/>
</dbReference>
<dbReference type="Pfam" id="PF07085">
    <property type="entry name" value="DRTGG"/>
    <property type="match status" value="1"/>
</dbReference>
<accession>A0AAV1IIB6</accession>
<proteinExistence type="predicted"/>
<dbReference type="EC" id="2.3.1.8" evidence="2"/>
<name>A0AAV1IIB6_9CHLO</name>
<dbReference type="GO" id="GO:0008959">
    <property type="term" value="F:phosphate acetyltransferase activity"/>
    <property type="evidence" value="ECO:0007669"/>
    <property type="project" value="UniProtKB-EC"/>
</dbReference>
<dbReference type="InterPro" id="IPR004614">
    <property type="entry name" value="P_AcTrfase"/>
</dbReference>
<dbReference type="InterPro" id="IPR042112">
    <property type="entry name" value="P_AcTrfase_dom2"/>
</dbReference>
<dbReference type="Proteomes" id="UP001314263">
    <property type="component" value="Unassembled WGS sequence"/>
</dbReference>
<dbReference type="NCBIfam" id="TIGR00651">
    <property type="entry name" value="pta"/>
    <property type="match status" value="1"/>
</dbReference>
<evidence type="ECO:0000256" key="1">
    <source>
        <dbReference type="ARBA" id="ARBA00004989"/>
    </source>
</evidence>
<reference evidence="9 10" key="1">
    <citation type="submission" date="2023-10" db="EMBL/GenBank/DDBJ databases">
        <authorList>
            <person name="Maclean D."/>
            <person name="Macfadyen A."/>
        </authorList>
    </citation>
    <scope>NUCLEOTIDE SEQUENCE [LARGE SCALE GENOMIC DNA]</scope>
</reference>
<dbReference type="Gene3D" id="3.40.1390.20">
    <property type="entry name" value="HprK N-terminal domain-like"/>
    <property type="match status" value="1"/>
</dbReference>
<dbReference type="InterPro" id="IPR027417">
    <property type="entry name" value="P-loop_NTPase"/>
</dbReference>
<keyword evidence="10" id="KW-1185">Reference proteome</keyword>
<dbReference type="Pfam" id="PF01515">
    <property type="entry name" value="PTA_PTB"/>
    <property type="match status" value="1"/>
</dbReference>
<dbReference type="InterPro" id="IPR028979">
    <property type="entry name" value="Ser_kin/Pase_Hpr-like_N_sf"/>
</dbReference>
<evidence type="ECO:0000313" key="10">
    <source>
        <dbReference type="Proteomes" id="UP001314263"/>
    </source>
</evidence>
<organism evidence="9 10">
    <name type="scientific">Coccomyxa viridis</name>
    <dbReference type="NCBI Taxonomy" id="1274662"/>
    <lineage>
        <taxon>Eukaryota</taxon>
        <taxon>Viridiplantae</taxon>
        <taxon>Chlorophyta</taxon>
        <taxon>core chlorophytes</taxon>
        <taxon>Trebouxiophyceae</taxon>
        <taxon>Trebouxiophyceae incertae sedis</taxon>
        <taxon>Coccomyxaceae</taxon>
        <taxon>Coccomyxa</taxon>
    </lineage>
</organism>
<evidence type="ECO:0000259" key="8">
    <source>
        <dbReference type="Pfam" id="PF07085"/>
    </source>
</evidence>
<evidence type="ECO:0000256" key="6">
    <source>
        <dbReference type="ARBA" id="ARBA00031108"/>
    </source>
</evidence>
<sequence length="796" mass="85904">MLRNVQRVIGKTTYRPGQTTGSDVDAWAACIKADGRGHGLLAHQGRWLSAGTNKQHQTKTLYVMNVEGKRTTGPLLIGLLDYIQRWLPNVGYFEPIAGEPFRADTGVGASRYVELLTKAFDIKDAPEDMTAVSRREAVSALAHEKPGELLDRVFASFQDYKAKYKHDFVLVGGTHEEGAINVPGNRLELNARLAASLDAPVLMVLDANSATGIDDLVNKALVSRNGLTEERAEVMGLIVNKVPLRERALYRAQLARELGKHGLPLLGVAPFNPLISSVRMDEIQAALSVDIVSGRKHQTDLTVNQVYVATADLDTTLARISDLGTRPLVVTDRSRSDLLLGLTAASESPVGPHISGILCTNSTKGQADISTYVQHILDAKRAPHAAIEDTGFTAAFPVMSTKFGTWDTITAIDRIQPSIRPTSVAKIKEAKEMFQDHVDGGQLISALEAEREFVMTPKMFMHTINRICLRQPQRIVLPEAMDPRVLAAAEELTARGLAKIILLGEAEPVQAEARRLGLDISQCEIVDHLNAPQLDRYVDRLVEARKKKNLTPDGARDLLHDANYFGTMMTMCGDADGMVSGARHTTAATIRPGLQVLRTKDSPLVSSVFFMCLPDKVLIYGDCAVNVLPNAEELSQIATTSADTAAAFGIEPRVAVLSYSTFGSGSGPEVDKVTEAVKIAQERRPDLKLEGPLQYDAAVDPEVAKTKVKGESQVAGRATVCIFPSLDTGNNTYKAVQQSTHAIAIGPILQGLTRPVNDLSRGCTVVDIVNTVTCTAVQAVAIKEREAQPAGGAAAA</sequence>
<keyword evidence="5" id="KW-0012">Acyltransferase</keyword>
<dbReference type="InterPro" id="IPR002505">
    <property type="entry name" value="PTA_PTB"/>
</dbReference>
<comment type="pathway">
    <text evidence="1">Metabolic intermediate biosynthesis; acetyl-CoA biosynthesis; acetyl-CoA from acetate: step 2/2.</text>
</comment>
<feature type="domain" description="Phosphate acetyl/butaryl transferase" evidence="7">
    <location>
        <begin position="459"/>
        <end position="776"/>
    </location>
</feature>
<evidence type="ECO:0000256" key="5">
    <source>
        <dbReference type="ARBA" id="ARBA00023315"/>
    </source>
</evidence>
<dbReference type="NCBIfam" id="NF004167">
    <property type="entry name" value="PRK05632.1"/>
    <property type="match status" value="1"/>
</dbReference>
<protein>
    <recommendedName>
        <fullName evidence="3">Phosphate acetyltransferase</fullName>
        <ecNumber evidence="2">2.3.1.8</ecNumber>
    </recommendedName>
    <alternativeName>
        <fullName evidence="6">Phosphotransacetylase</fullName>
    </alternativeName>
</protein>
<comment type="caution">
    <text evidence="9">The sequence shown here is derived from an EMBL/GenBank/DDBJ whole genome shotgun (WGS) entry which is preliminary data.</text>
</comment>
<evidence type="ECO:0000256" key="4">
    <source>
        <dbReference type="ARBA" id="ARBA00022679"/>
    </source>
</evidence>
<dbReference type="Gene3D" id="3.40.50.10950">
    <property type="match status" value="1"/>
</dbReference>
<dbReference type="InterPro" id="IPR010766">
    <property type="entry name" value="DRTGG"/>
</dbReference>
<evidence type="ECO:0000259" key="7">
    <source>
        <dbReference type="Pfam" id="PF01515"/>
    </source>
</evidence>
<keyword evidence="4" id="KW-0808">Transferase</keyword>
<feature type="domain" description="DRTGG" evidence="8">
    <location>
        <begin position="282"/>
        <end position="414"/>
    </location>
</feature>
<dbReference type="InterPro" id="IPR042113">
    <property type="entry name" value="P_AcTrfase_dom1"/>
</dbReference>
<dbReference type="EMBL" id="CAUYUE010000016">
    <property type="protein sequence ID" value="CAK0787083.1"/>
    <property type="molecule type" value="Genomic_DNA"/>
</dbReference>
<dbReference type="Pfam" id="PF13500">
    <property type="entry name" value="AAA_26"/>
    <property type="match status" value="1"/>
</dbReference>
<dbReference type="CDD" id="cd03109">
    <property type="entry name" value="DTBS"/>
    <property type="match status" value="1"/>
</dbReference>
<dbReference type="Gene3D" id="3.40.50.10750">
    <property type="entry name" value="Isocitrate/Isopropylmalate dehydrogenase-like"/>
    <property type="match status" value="1"/>
</dbReference>
<dbReference type="AlphaFoldDB" id="A0AAV1IIB6"/>
<dbReference type="PANTHER" id="PTHR43356">
    <property type="entry name" value="PHOSPHATE ACETYLTRANSFERASE"/>
    <property type="match status" value="1"/>
</dbReference>
<evidence type="ECO:0000256" key="3">
    <source>
        <dbReference type="ARBA" id="ARBA00021528"/>
    </source>
</evidence>